<proteinExistence type="predicted"/>
<name>A0AAW1L3F3_POPJA</name>
<dbReference type="Proteomes" id="UP001458880">
    <property type="component" value="Unassembled WGS sequence"/>
</dbReference>
<feature type="region of interest" description="Disordered" evidence="1">
    <location>
        <begin position="71"/>
        <end position="128"/>
    </location>
</feature>
<feature type="compositionally biased region" description="Polar residues" evidence="1">
    <location>
        <begin position="75"/>
        <end position="90"/>
    </location>
</feature>
<accession>A0AAW1L3F3</accession>
<feature type="compositionally biased region" description="Acidic residues" evidence="1">
    <location>
        <begin position="109"/>
        <end position="128"/>
    </location>
</feature>
<sequence length="128" mass="14260">MPASMKFKVSSPSSGDPTIHYLTKRIIDNNNHRKPLTQAELEQLTNELMDDENSFDEENFCYSDYGRDSDAEDNFTLSSGPSTAGISGTRNSKKVAQESISHDKTVLESEVEVDSTFDDSDVDLTERS</sequence>
<protein>
    <submittedName>
        <fullName evidence="2">Uncharacterized protein</fullName>
    </submittedName>
</protein>
<comment type="caution">
    <text evidence="2">The sequence shown here is derived from an EMBL/GenBank/DDBJ whole genome shotgun (WGS) entry which is preliminary data.</text>
</comment>
<evidence type="ECO:0000313" key="2">
    <source>
        <dbReference type="EMBL" id="KAK9729116.1"/>
    </source>
</evidence>
<dbReference type="EMBL" id="JASPKY010000163">
    <property type="protein sequence ID" value="KAK9729116.1"/>
    <property type="molecule type" value="Genomic_DNA"/>
</dbReference>
<evidence type="ECO:0000313" key="3">
    <source>
        <dbReference type="Proteomes" id="UP001458880"/>
    </source>
</evidence>
<evidence type="ECO:0000256" key="1">
    <source>
        <dbReference type="SAM" id="MobiDB-lite"/>
    </source>
</evidence>
<reference evidence="2 3" key="1">
    <citation type="journal article" date="2024" name="BMC Genomics">
        <title>De novo assembly and annotation of Popillia japonica's genome with initial clues to its potential as an invasive pest.</title>
        <authorList>
            <person name="Cucini C."/>
            <person name="Boschi S."/>
            <person name="Funari R."/>
            <person name="Cardaioli E."/>
            <person name="Iannotti N."/>
            <person name="Marturano G."/>
            <person name="Paoli F."/>
            <person name="Bruttini M."/>
            <person name="Carapelli A."/>
            <person name="Frati F."/>
            <person name="Nardi F."/>
        </authorList>
    </citation>
    <scope>NUCLEOTIDE SEQUENCE [LARGE SCALE GENOMIC DNA]</scope>
    <source>
        <strain evidence="2">DMR45628</strain>
    </source>
</reference>
<dbReference type="AlphaFoldDB" id="A0AAW1L3F3"/>
<organism evidence="2 3">
    <name type="scientific">Popillia japonica</name>
    <name type="common">Japanese beetle</name>
    <dbReference type="NCBI Taxonomy" id="7064"/>
    <lineage>
        <taxon>Eukaryota</taxon>
        <taxon>Metazoa</taxon>
        <taxon>Ecdysozoa</taxon>
        <taxon>Arthropoda</taxon>
        <taxon>Hexapoda</taxon>
        <taxon>Insecta</taxon>
        <taxon>Pterygota</taxon>
        <taxon>Neoptera</taxon>
        <taxon>Endopterygota</taxon>
        <taxon>Coleoptera</taxon>
        <taxon>Polyphaga</taxon>
        <taxon>Scarabaeiformia</taxon>
        <taxon>Scarabaeidae</taxon>
        <taxon>Rutelinae</taxon>
        <taxon>Popillia</taxon>
    </lineage>
</organism>
<keyword evidence="3" id="KW-1185">Reference proteome</keyword>
<gene>
    <name evidence="2" type="ORF">QE152_g16055</name>
</gene>